<reference evidence="8 9" key="1">
    <citation type="journal article" date="2018" name="MBio">
        <title>Comparative Genomics Reveals the Core Gene Toolbox for the Fungus-Insect Symbiosis.</title>
        <authorList>
            <person name="Wang Y."/>
            <person name="Stata M."/>
            <person name="Wang W."/>
            <person name="Stajich J.E."/>
            <person name="White M.M."/>
            <person name="Moncalvo J.M."/>
        </authorList>
    </citation>
    <scope>NUCLEOTIDE SEQUENCE [LARGE SCALE GENOMIC DNA]</scope>
    <source>
        <strain evidence="8 9">SC-DP-2</strain>
    </source>
</reference>
<dbReference type="SMART" id="SM00220">
    <property type="entry name" value="S_TKc"/>
    <property type="match status" value="1"/>
</dbReference>
<name>A0A2T9YRP1_9FUNG</name>
<dbReference type="GO" id="GO:0004674">
    <property type="term" value="F:protein serine/threonine kinase activity"/>
    <property type="evidence" value="ECO:0007669"/>
    <property type="project" value="UniProtKB-KW"/>
</dbReference>
<feature type="region of interest" description="Disordered" evidence="6">
    <location>
        <begin position="565"/>
        <end position="633"/>
    </location>
</feature>
<dbReference type="Proteomes" id="UP000245609">
    <property type="component" value="Unassembled WGS sequence"/>
</dbReference>
<comment type="caution">
    <text evidence="8">The sequence shown here is derived from an EMBL/GenBank/DDBJ whole genome shotgun (WGS) entry which is preliminary data.</text>
</comment>
<dbReference type="GO" id="GO:0034501">
    <property type="term" value="P:protein localization to kinetochore"/>
    <property type="evidence" value="ECO:0007669"/>
    <property type="project" value="TreeGrafter"/>
</dbReference>
<keyword evidence="9" id="KW-1185">Reference proteome</keyword>
<dbReference type="GO" id="GO:0005634">
    <property type="term" value="C:nucleus"/>
    <property type="evidence" value="ECO:0007669"/>
    <property type="project" value="TreeGrafter"/>
</dbReference>
<sequence>MNEGSYRRRIRRLPSNPEQASRQFPLEEQRNFNQNPQSSNNFSQQERPYSEFSTSNLLEKLRSEQLYPQGLNRPNPDKTEVPSHSSTFQYGGPSNRILRPASVSGYSQEHQKSNLYDDLSLKSTKETNSLRNSSSITTDFEIVKPKASISFAKDSQTKLFSDGLSFSKKSQNTFDSFNSDLDDFSLPVTNKAYKDELENKIRKQLEEELAEFDTENVGSFYSSGYNYTENPSYNFTKMSSYKNPLEPNPSISSSKYENHTNMNSYRELNIAFSSKKSANEYSPLPDPASDFQDANQNKPLHNNPSEIEQKSLLGISRGYSNTASDSFSERKKSSIEAFSEYGGPGTSHLYSTPRVYSDKAETLHDSFPKSNVQSQILVDSDPTKSKNIALQIPPKPPLVPVSGERWSRRGRLGLAKPRRLNSTQNRLPELDDTEDQSIESNLSKQELNSSANKTRTAIDPSSQDENYMTLNKISQGSKFNHESTDNSDNYANGPQWSEYDDLNRDKVFKVNDQSEFSRKKTFSDNLSLHNSMSHNAADFQSQNIRENRNPSIQAGSKTSDFELVTPATNRPFHPTEPSNSTSSEKARPRSGSKTSMNSGDAVQPAQKSVPNNSGTSNSTKKRDAGSSSQISSFDPKKMIKVNNRVYTKVCLSGRGGSSKVYKVLGSKNELYAIKRVSLGKTDPLVIQGYMDECKLLRQLEGNPFIIQLYDSEVQKERGLFYMVMELGEIDLAGLIRRHGETPLSMNFIRLYWEQMLKAVQTIHEAKIVHSDLKPANFLLVKGSLKLIDFGIAKAIGNDTTNIHRDQQIGTVNYMSPEALLDTNAGNGKKLMKLGCSSDVWSLGCILYQLCYGCTPFSKLSMFQKLVAIPNPQHKISYPKYRAGMMQLMSSETDPNSPDYQPSSDHSALGRQPGEDVREEVPQEIIKVIETCLDRTPKKRPTIPELLCHKFLKPDIHDNTNDTWLKKEEISNLLKKLAGSNELIRRLQSISANSDDIQSENQYLQLASELLLRKEN</sequence>
<dbReference type="GO" id="GO:0004712">
    <property type="term" value="F:protein serine/threonine/tyrosine kinase activity"/>
    <property type="evidence" value="ECO:0007669"/>
    <property type="project" value="TreeGrafter"/>
</dbReference>
<evidence type="ECO:0000256" key="1">
    <source>
        <dbReference type="ARBA" id="ARBA00022527"/>
    </source>
</evidence>
<evidence type="ECO:0000256" key="5">
    <source>
        <dbReference type="ARBA" id="ARBA00022840"/>
    </source>
</evidence>
<feature type="compositionally biased region" description="Polar residues" evidence="6">
    <location>
        <begin position="486"/>
        <end position="495"/>
    </location>
</feature>
<keyword evidence="2" id="KW-0808">Transferase</keyword>
<dbReference type="InterPro" id="IPR011009">
    <property type="entry name" value="Kinase-like_dom_sf"/>
</dbReference>
<evidence type="ECO:0000256" key="4">
    <source>
        <dbReference type="ARBA" id="ARBA00022777"/>
    </source>
</evidence>
<dbReference type="InterPro" id="IPR027084">
    <property type="entry name" value="Mps1_cat"/>
</dbReference>
<feature type="compositionally biased region" description="Basic residues" evidence="6">
    <location>
        <begin position="410"/>
        <end position="419"/>
    </location>
</feature>
<organism evidence="8 9">
    <name type="scientific">Smittium megazygosporum</name>
    <dbReference type="NCBI Taxonomy" id="133381"/>
    <lineage>
        <taxon>Eukaryota</taxon>
        <taxon>Fungi</taxon>
        <taxon>Fungi incertae sedis</taxon>
        <taxon>Zoopagomycota</taxon>
        <taxon>Kickxellomycotina</taxon>
        <taxon>Harpellomycetes</taxon>
        <taxon>Harpellales</taxon>
        <taxon>Legeriomycetaceae</taxon>
        <taxon>Smittium</taxon>
    </lineage>
</organism>
<feature type="region of interest" description="Disordered" evidence="6">
    <location>
        <begin position="410"/>
        <end position="464"/>
    </location>
</feature>
<dbReference type="PROSITE" id="PS50011">
    <property type="entry name" value="PROTEIN_KINASE_DOM"/>
    <property type="match status" value="1"/>
</dbReference>
<evidence type="ECO:0000313" key="8">
    <source>
        <dbReference type="EMBL" id="PVU95033.1"/>
    </source>
</evidence>
<dbReference type="SUPFAM" id="SSF56112">
    <property type="entry name" value="Protein kinase-like (PK-like)"/>
    <property type="match status" value="1"/>
</dbReference>
<evidence type="ECO:0000313" key="9">
    <source>
        <dbReference type="Proteomes" id="UP000245609"/>
    </source>
</evidence>
<dbReference type="CDD" id="cd14131">
    <property type="entry name" value="PKc_Mps1"/>
    <property type="match status" value="1"/>
</dbReference>
<feature type="region of interest" description="Disordered" evidence="6">
    <location>
        <begin position="277"/>
        <end position="308"/>
    </location>
</feature>
<dbReference type="GO" id="GO:0007094">
    <property type="term" value="P:mitotic spindle assembly checkpoint signaling"/>
    <property type="evidence" value="ECO:0007669"/>
    <property type="project" value="TreeGrafter"/>
</dbReference>
<dbReference type="Gene3D" id="3.30.200.20">
    <property type="entry name" value="Phosphorylase Kinase, domain 1"/>
    <property type="match status" value="1"/>
</dbReference>
<dbReference type="GO" id="GO:0000776">
    <property type="term" value="C:kinetochore"/>
    <property type="evidence" value="ECO:0007669"/>
    <property type="project" value="TreeGrafter"/>
</dbReference>
<accession>A0A2T9YRP1</accession>
<feature type="domain" description="Protein kinase" evidence="7">
    <location>
        <begin position="646"/>
        <end position="951"/>
    </location>
</feature>
<feature type="compositionally biased region" description="Polar residues" evidence="6">
    <location>
        <begin position="889"/>
        <end position="905"/>
    </location>
</feature>
<feature type="compositionally biased region" description="Polar residues" evidence="6">
    <location>
        <begin position="292"/>
        <end position="306"/>
    </location>
</feature>
<dbReference type="EMBL" id="MBFS01002591">
    <property type="protein sequence ID" value="PVU95033.1"/>
    <property type="molecule type" value="Genomic_DNA"/>
</dbReference>
<dbReference type="AlphaFoldDB" id="A0A2T9YRP1"/>
<feature type="region of interest" description="Disordered" evidence="6">
    <location>
        <begin position="477"/>
        <end position="498"/>
    </location>
</feature>
<dbReference type="Pfam" id="PF00069">
    <property type="entry name" value="Pkinase"/>
    <property type="match status" value="1"/>
</dbReference>
<dbReference type="PROSITE" id="PS00108">
    <property type="entry name" value="PROTEIN_KINASE_ST"/>
    <property type="match status" value="1"/>
</dbReference>
<keyword evidence="5" id="KW-0067">ATP-binding</keyword>
<dbReference type="PANTHER" id="PTHR22974:SF21">
    <property type="entry name" value="DUAL SPECIFICITY PROTEIN KINASE TTK"/>
    <property type="match status" value="1"/>
</dbReference>
<feature type="compositionally biased region" description="Low complexity" evidence="6">
    <location>
        <begin position="31"/>
        <end position="45"/>
    </location>
</feature>
<dbReference type="GO" id="GO:0005524">
    <property type="term" value="F:ATP binding"/>
    <property type="evidence" value="ECO:0007669"/>
    <property type="project" value="UniProtKB-KW"/>
</dbReference>
<proteinExistence type="predicted"/>
<feature type="region of interest" description="Disordered" evidence="6">
    <location>
        <begin position="1"/>
        <end position="110"/>
    </location>
</feature>
<dbReference type="InterPro" id="IPR000719">
    <property type="entry name" value="Prot_kinase_dom"/>
</dbReference>
<protein>
    <recommendedName>
        <fullName evidence="7">Protein kinase domain-containing protein</fullName>
    </recommendedName>
</protein>
<feature type="compositionally biased region" description="Polar residues" evidence="6">
    <location>
        <begin position="591"/>
        <end position="618"/>
    </location>
</feature>
<feature type="compositionally biased region" description="Polar residues" evidence="6">
    <location>
        <begin position="438"/>
        <end position="464"/>
    </location>
</feature>
<keyword evidence="1" id="KW-0723">Serine/threonine-protein kinase</keyword>
<evidence type="ECO:0000259" key="7">
    <source>
        <dbReference type="PROSITE" id="PS50011"/>
    </source>
</evidence>
<evidence type="ECO:0000256" key="3">
    <source>
        <dbReference type="ARBA" id="ARBA00022741"/>
    </source>
</evidence>
<dbReference type="OrthoDB" id="20524at2759"/>
<dbReference type="PANTHER" id="PTHR22974">
    <property type="entry name" value="MIXED LINEAGE PROTEIN KINASE"/>
    <property type="match status" value="1"/>
</dbReference>
<dbReference type="InterPro" id="IPR008271">
    <property type="entry name" value="Ser/Thr_kinase_AS"/>
</dbReference>
<evidence type="ECO:0000256" key="2">
    <source>
        <dbReference type="ARBA" id="ARBA00022679"/>
    </source>
</evidence>
<evidence type="ECO:0000256" key="6">
    <source>
        <dbReference type="SAM" id="MobiDB-lite"/>
    </source>
</evidence>
<dbReference type="GO" id="GO:0033316">
    <property type="term" value="P:meiotic spindle assembly checkpoint signaling"/>
    <property type="evidence" value="ECO:0007669"/>
    <property type="project" value="TreeGrafter"/>
</dbReference>
<dbReference type="FunFam" id="3.30.200.20:FF:000131">
    <property type="entry name" value="Dual specificity protein kinase TTK"/>
    <property type="match status" value="1"/>
</dbReference>
<keyword evidence="4" id="KW-0418">Kinase</keyword>
<dbReference type="Gene3D" id="1.10.510.10">
    <property type="entry name" value="Transferase(Phosphotransferase) domain 1"/>
    <property type="match status" value="1"/>
</dbReference>
<keyword evidence="3" id="KW-0547">Nucleotide-binding</keyword>
<feature type="region of interest" description="Disordered" evidence="6">
    <location>
        <begin position="889"/>
        <end position="916"/>
    </location>
</feature>
<dbReference type="STRING" id="133381.A0A2T9YRP1"/>
<dbReference type="GO" id="GO:0098813">
    <property type="term" value="P:nuclear chromosome segregation"/>
    <property type="evidence" value="ECO:0007669"/>
    <property type="project" value="UniProtKB-ARBA"/>
</dbReference>
<gene>
    <name evidence="8" type="ORF">BB560_005898</name>
</gene>